<feature type="region of interest" description="Disordered" evidence="1">
    <location>
        <begin position="1"/>
        <end position="32"/>
    </location>
</feature>
<name>A0ABS0R5Q0_9ACTN</name>
<evidence type="ECO:0000256" key="1">
    <source>
        <dbReference type="SAM" id="MobiDB-lite"/>
    </source>
</evidence>
<dbReference type="EMBL" id="JAEEAQ010000040">
    <property type="protein sequence ID" value="MBI0312711.1"/>
    <property type="molecule type" value="Genomic_DNA"/>
</dbReference>
<protein>
    <submittedName>
        <fullName evidence="2">Uncharacterized protein</fullName>
    </submittedName>
</protein>
<proteinExistence type="predicted"/>
<comment type="caution">
    <text evidence="2">The sequence shown here is derived from an EMBL/GenBank/DDBJ whole genome shotgun (WGS) entry which is preliminary data.</text>
</comment>
<reference evidence="2 3" key="1">
    <citation type="submission" date="2020-12" db="EMBL/GenBank/DDBJ databases">
        <authorList>
            <person name="Kusuma A.B."/>
            <person name="Nouioui I."/>
            <person name="Goodfellow M."/>
        </authorList>
    </citation>
    <scope>NUCLEOTIDE SEQUENCE [LARGE SCALE GENOMIC DNA]</scope>
    <source>
        <strain evidence="2 3">DSM 41764</strain>
    </source>
</reference>
<evidence type="ECO:0000313" key="3">
    <source>
        <dbReference type="Proteomes" id="UP000638849"/>
    </source>
</evidence>
<dbReference type="RefSeq" id="WP_198275935.1">
    <property type="nucleotide sequence ID" value="NZ_BAAAIF010000018.1"/>
</dbReference>
<sequence length="147" mass="15917">MPDLRGNHDPDEAGADDRPGDARQKTGPTSARETILKALICDGYRADEAEDLLDQLETDNAQQPAPRPLFFTPGCTYVSGACTDCPEPQRHLTFECKAVAKHPSRGTMVALGFSRNGAPGSEWSSSEFGEQSWHDGWRELPATNSAG</sequence>
<gene>
    <name evidence="2" type="ORF">JBF12_06820</name>
</gene>
<feature type="region of interest" description="Disordered" evidence="1">
    <location>
        <begin position="117"/>
        <end position="147"/>
    </location>
</feature>
<evidence type="ECO:0000313" key="2">
    <source>
        <dbReference type="EMBL" id="MBI0312711.1"/>
    </source>
</evidence>
<accession>A0ABS0R5Q0</accession>
<organism evidence="2 3">
    <name type="scientific">Streptomyces javensis</name>
    <dbReference type="NCBI Taxonomy" id="114698"/>
    <lineage>
        <taxon>Bacteria</taxon>
        <taxon>Bacillati</taxon>
        <taxon>Actinomycetota</taxon>
        <taxon>Actinomycetes</taxon>
        <taxon>Kitasatosporales</taxon>
        <taxon>Streptomycetaceae</taxon>
        <taxon>Streptomyces</taxon>
        <taxon>Streptomyces violaceusniger group</taxon>
    </lineage>
</organism>
<feature type="compositionally biased region" description="Basic and acidic residues" evidence="1">
    <location>
        <begin position="1"/>
        <end position="24"/>
    </location>
</feature>
<keyword evidence="3" id="KW-1185">Reference proteome</keyword>
<dbReference type="Proteomes" id="UP000638849">
    <property type="component" value="Unassembled WGS sequence"/>
</dbReference>